<keyword evidence="3" id="KW-0998">Cell outer membrane</keyword>
<reference evidence="6 7" key="1">
    <citation type="submission" date="2023-12" db="EMBL/GenBank/DDBJ databases">
        <title>Baltic Sea Cyanobacteria.</title>
        <authorList>
            <person name="Delbaje E."/>
            <person name="Fewer D.P."/>
            <person name="Shishido T.K."/>
        </authorList>
    </citation>
    <scope>NUCLEOTIDE SEQUENCE [LARGE SCALE GENOMIC DNA]</scope>
    <source>
        <strain evidence="6 7">CCNP 1315</strain>
    </source>
</reference>
<dbReference type="Gene3D" id="2.40.160.50">
    <property type="entry name" value="membrane protein fhac: a member of the omp85/tpsb transporter family"/>
    <property type="match status" value="1"/>
</dbReference>
<keyword evidence="7" id="KW-1185">Reference proteome</keyword>
<dbReference type="Pfam" id="PF08479">
    <property type="entry name" value="POTRA_2"/>
    <property type="match status" value="1"/>
</dbReference>
<dbReference type="InterPro" id="IPR013686">
    <property type="entry name" value="Polypept-transport_assoc_ShlB"/>
</dbReference>
<dbReference type="Gene3D" id="3.10.20.310">
    <property type="entry name" value="membrane protein fhac"/>
    <property type="match status" value="1"/>
</dbReference>
<keyword evidence="2" id="KW-0812">Transmembrane</keyword>
<comment type="caution">
    <text evidence="6">The sequence shown here is derived from an EMBL/GenBank/DDBJ whole genome shotgun (WGS) entry which is preliminary data.</text>
</comment>
<evidence type="ECO:0000256" key="2">
    <source>
        <dbReference type="ARBA" id="ARBA00022692"/>
    </source>
</evidence>
<proteinExistence type="predicted"/>
<feature type="domain" description="Polypeptide-transport-associated ShlB-type" evidence="5">
    <location>
        <begin position="86"/>
        <end position="159"/>
    </location>
</feature>
<evidence type="ECO:0000259" key="5">
    <source>
        <dbReference type="Pfam" id="PF08479"/>
    </source>
</evidence>
<keyword evidence="1" id="KW-0472">Membrane</keyword>
<dbReference type="Proteomes" id="UP001301728">
    <property type="component" value="Unassembled WGS sequence"/>
</dbReference>
<dbReference type="PANTHER" id="PTHR34597">
    <property type="entry name" value="SLR1661 PROTEIN"/>
    <property type="match status" value="1"/>
</dbReference>
<dbReference type="Pfam" id="PF03865">
    <property type="entry name" value="ShlB"/>
    <property type="match status" value="1"/>
</dbReference>
<dbReference type="EMBL" id="JAYGHT010000196">
    <property type="protein sequence ID" value="MEA5522922.1"/>
    <property type="molecule type" value="Genomic_DNA"/>
</dbReference>
<feature type="domain" description="Haemolysin activator HlyB C-terminal" evidence="4">
    <location>
        <begin position="221"/>
        <end position="537"/>
    </location>
</feature>
<evidence type="ECO:0000259" key="4">
    <source>
        <dbReference type="Pfam" id="PF03865"/>
    </source>
</evidence>
<evidence type="ECO:0000313" key="6">
    <source>
        <dbReference type="EMBL" id="MEA5522922.1"/>
    </source>
</evidence>
<dbReference type="InterPro" id="IPR005565">
    <property type="entry name" value="Hemolysn_activator_HlyB_C"/>
</dbReference>
<evidence type="ECO:0000256" key="1">
    <source>
        <dbReference type="ARBA" id="ARBA00022452"/>
    </source>
</evidence>
<gene>
    <name evidence="6" type="ORF">VB854_28745</name>
</gene>
<name>A0ABU5U6S7_9CYAN</name>
<organism evidence="6 7">
    <name type="scientific">Limnoraphis robusta CCNP1315</name>
    <dbReference type="NCBI Taxonomy" id="3110306"/>
    <lineage>
        <taxon>Bacteria</taxon>
        <taxon>Bacillati</taxon>
        <taxon>Cyanobacteriota</taxon>
        <taxon>Cyanophyceae</taxon>
        <taxon>Oscillatoriophycideae</taxon>
        <taxon>Oscillatoriales</taxon>
        <taxon>Sirenicapillariaceae</taxon>
        <taxon>Limnoraphis</taxon>
    </lineage>
</organism>
<evidence type="ECO:0000313" key="7">
    <source>
        <dbReference type="Proteomes" id="UP001301728"/>
    </source>
</evidence>
<sequence length="582" mass="65799">MPILTSFLELAVFGCFSLSEASIYSTLYESKNQPSVTSFCRISAFRETDLKPSKSKFDLWAQNYPSEPMQPQAEPSPEPEASKIFVRQIEVTGSTVFEAEDFNPLIESFEGRELTLEEIRKVADVITQLYINRGYITSIARPISQTIENGVVEIRVTEGRLSNIEIEGNQRVNQSYIRSRIELGADIPLNIQKLEDQLRLLRVNPLFNNIEASLRPGGEVGESILIVRVEESRPFYGSVNIDNYSPPSVGGERTGINLGFRNLTGIGDEIAGSYSRSTTGGTDVYDFAYRVPINAKEGTILLRVSPNRNRVTQEPFDELDIRGTQARYELAYRQPIIRNPREELAFTLSFAIQNGQTFVFDDVPRAFVEGPDEDGNSRTRVIKLSQDYLKRDSEGSWSLRSQFNFGIDVFEATVNESPIPDGRFFSWLGQVQRVQLVDENNLIIVRGDLQLTANSLLPAEQFVIGGAKSVRGYRQNMRTGDSGFRFSIEDRITLKRNSAGDPILQISPFFEMGSVWNQIDNPNKLPRQTFLVSTGFGFIWEPFLGVNGLSLRLDYGFPLVDFRDRGDNIQDDGIYFNLDYRF</sequence>
<keyword evidence="1" id="KW-1134">Transmembrane beta strand</keyword>
<evidence type="ECO:0000256" key="3">
    <source>
        <dbReference type="ARBA" id="ARBA00023237"/>
    </source>
</evidence>
<dbReference type="InterPro" id="IPR051544">
    <property type="entry name" value="TPS_OM_transporter"/>
</dbReference>
<protein>
    <submittedName>
        <fullName evidence="6">ShlB/FhaC/HecB family hemolysin secretion/activation protein</fullName>
    </submittedName>
</protein>
<accession>A0ABU5U6S7</accession>
<dbReference type="PANTHER" id="PTHR34597:SF1">
    <property type="entry name" value="HEME_HEMOPEXIN TRANSPORTER PROTEIN HUXB"/>
    <property type="match status" value="1"/>
</dbReference>